<gene>
    <name evidence="8" type="ORF">SAMN04487990_102185</name>
</gene>
<accession>A0A1H3W284</accession>
<evidence type="ECO:0000259" key="7">
    <source>
        <dbReference type="Pfam" id="PF04321"/>
    </source>
</evidence>
<comment type="similarity">
    <text evidence="2 6">Belongs to the dTDP-4-dehydrorhamnose reductase family.</text>
</comment>
<dbReference type="GO" id="GO:0005829">
    <property type="term" value="C:cytosol"/>
    <property type="evidence" value="ECO:0007669"/>
    <property type="project" value="TreeGrafter"/>
</dbReference>
<dbReference type="Gene3D" id="3.40.50.720">
    <property type="entry name" value="NAD(P)-binding Rossmann-like Domain"/>
    <property type="match status" value="1"/>
</dbReference>
<dbReference type="SUPFAM" id="SSF51735">
    <property type="entry name" value="NAD(P)-binding Rossmann-fold domains"/>
    <property type="match status" value="1"/>
</dbReference>
<dbReference type="STRING" id="283786.SAMN04487990_102185"/>
<comment type="pathway">
    <text evidence="1 6">Carbohydrate biosynthesis; dTDP-L-rhamnose biosynthesis.</text>
</comment>
<dbReference type="OrthoDB" id="9803892at2"/>
<dbReference type="Proteomes" id="UP000198846">
    <property type="component" value="Unassembled WGS sequence"/>
</dbReference>
<dbReference type="Gene3D" id="3.90.25.10">
    <property type="entry name" value="UDP-galactose 4-epimerase, domain 1"/>
    <property type="match status" value="1"/>
</dbReference>
<evidence type="ECO:0000313" key="9">
    <source>
        <dbReference type="Proteomes" id="UP000198846"/>
    </source>
</evidence>
<evidence type="ECO:0000256" key="4">
    <source>
        <dbReference type="ARBA" id="ARBA00017099"/>
    </source>
</evidence>
<dbReference type="InterPro" id="IPR029903">
    <property type="entry name" value="RmlD-like-bd"/>
</dbReference>
<dbReference type="NCBIfam" id="TIGR01214">
    <property type="entry name" value="rmlD"/>
    <property type="match status" value="1"/>
</dbReference>
<dbReference type="RefSeq" id="WP_092131811.1">
    <property type="nucleotide sequence ID" value="NZ_FNQK01000002.1"/>
</dbReference>
<dbReference type="CDD" id="cd05254">
    <property type="entry name" value="dTDP_HR_like_SDR_e"/>
    <property type="match status" value="1"/>
</dbReference>
<dbReference type="GO" id="GO:0019305">
    <property type="term" value="P:dTDP-rhamnose biosynthetic process"/>
    <property type="evidence" value="ECO:0007669"/>
    <property type="project" value="UniProtKB-UniPathway"/>
</dbReference>
<evidence type="ECO:0000256" key="6">
    <source>
        <dbReference type="RuleBase" id="RU364082"/>
    </source>
</evidence>
<keyword evidence="9" id="KW-1185">Reference proteome</keyword>
<evidence type="ECO:0000256" key="5">
    <source>
        <dbReference type="ARBA" id="ARBA00048200"/>
    </source>
</evidence>
<protein>
    <recommendedName>
        <fullName evidence="4 6">dTDP-4-dehydrorhamnose reductase</fullName>
        <ecNumber evidence="3 6">1.1.1.133</ecNumber>
    </recommendedName>
</protein>
<dbReference type="EC" id="1.1.1.133" evidence="3 6"/>
<dbReference type="PANTHER" id="PTHR10491">
    <property type="entry name" value="DTDP-4-DEHYDRORHAMNOSE REDUCTASE"/>
    <property type="match status" value="1"/>
</dbReference>
<dbReference type="PANTHER" id="PTHR10491:SF4">
    <property type="entry name" value="METHIONINE ADENOSYLTRANSFERASE 2 SUBUNIT BETA"/>
    <property type="match status" value="1"/>
</dbReference>
<dbReference type="InterPro" id="IPR005913">
    <property type="entry name" value="dTDP_dehydrorham_reduct"/>
</dbReference>
<evidence type="ECO:0000256" key="2">
    <source>
        <dbReference type="ARBA" id="ARBA00010944"/>
    </source>
</evidence>
<dbReference type="AlphaFoldDB" id="A0A1H3W284"/>
<dbReference type="GO" id="GO:0008831">
    <property type="term" value="F:dTDP-4-dehydrorhamnose reductase activity"/>
    <property type="evidence" value="ECO:0007669"/>
    <property type="project" value="UniProtKB-EC"/>
</dbReference>
<keyword evidence="6" id="KW-0560">Oxidoreductase</keyword>
<dbReference type="EMBL" id="FNQK01000002">
    <property type="protein sequence ID" value="SDZ81166.1"/>
    <property type="molecule type" value="Genomic_DNA"/>
</dbReference>
<evidence type="ECO:0000256" key="3">
    <source>
        <dbReference type="ARBA" id="ARBA00012929"/>
    </source>
</evidence>
<sequence>MNPIHVLVTGGKGQLGLTFKEANYAENETYVFVDKDELDITNKSVIEGFFANYNFQYCINCAAYTNVEQAETDKETAFLINADGAKYLAEVCNTFGTTLIHISTDYVFDGEKTVPYVETDITGPINVYGDSKLQGEDYIRAVLSNHFIIRTSWLYSKNGKNFLKTIANKIQEQADLKITTAERGTPTSCVDLVDFVLFIMRSNNKSYGTYHYSNEGEVTWYDFGLEIAKHYTDYDSAKITPVAAFKTQAQRPAYSVMSKSKIPADFRRDWKVSLKRVIDSLR</sequence>
<comment type="function">
    <text evidence="6">Catalyzes the reduction of dTDP-6-deoxy-L-lyxo-4-hexulose to yield dTDP-L-rhamnose.</text>
</comment>
<feature type="domain" description="RmlD-like substrate binding" evidence="7">
    <location>
        <begin position="5"/>
        <end position="281"/>
    </location>
</feature>
<keyword evidence="6" id="KW-0521">NADP</keyword>
<reference evidence="8 9" key="1">
    <citation type="submission" date="2016-10" db="EMBL/GenBank/DDBJ databases">
        <authorList>
            <person name="de Groot N.N."/>
        </authorList>
    </citation>
    <scope>NUCLEOTIDE SEQUENCE [LARGE SCALE GENOMIC DNA]</scope>
    <source>
        <strain evidence="8 9">DSM 23842</strain>
    </source>
</reference>
<dbReference type="Pfam" id="PF04321">
    <property type="entry name" value="RmlD_sub_bind"/>
    <property type="match status" value="1"/>
</dbReference>
<name>A0A1H3W284_BIZPA</name>
<dbReference type="UniPathway" id="UPA00124"/>
<dbReference type="InterPro" id="IPR036291">
    <property type="entry name" value="NAD(P)-bd_dom_sf"/>
</dbReference>
<evidence type="ECO:0000256" key="1">
    <source>
        <dbReference type="ARBA" id="ARBA00004781"/>
    </source>
</evidence>
<comment type="catalytic activity">
    <reaction evidence="5">
        <text>dTDP-beta-L-rhamnose + NADP(+) = dTDP-4-dehydro-beta-L-rhamnose + NADPH + H(+)</text>
        <dbReference type="Rhea" id="RHEA:21796"/>
        <dbReference type="ChEBI" id="CHEBI:15378"/>
        <dbReference type="ChEBI" id="CHEBI:57510"/>
        <dbReference type="ChEBI" id="CHEBI:57783"/>
        <dbReference type="ChEBI" id="CHEBI:58349"/>
        <dbReference type="ChEBI" id="CHEBI:62830"/>
        <dbReference type="EC" id="1.1.1.133"/>
    </reaction>
</comment>
<organism evidence="8 9">
    <name type="scientific">Bizionia paragorgiae</name>
    <dbReference type="NCBI Taxonomy" id="283786"/>
    <lineage>
        <taxon>Bacteria</taxon>
        <taxon>Pseudomonadati</taxon>
        <taxon>Bacteroidota</taxon>
        <taxon>Flavobacteriia</taxon>
        <taxon>Flavobacteriales</taxon>
        <taxon>Flavobacteriaceae</taxon>
        <taxon>Bizionia</taxon>
    </lineage>
</organism>
<evidence type="ECO:0000313" key="8">
    <source>
        <dbReference type="EMBL" id="SDZ81166.1"/>
    </source>
</evidence>
<proteinExistence type="inferred from homology"/>